<name>A0A4Y8K2C5_9MICO</name>
<feature type="region of interest" description="Disordered" evidence="1">
    <location>
        <begin position="75"/>
        <end position="97"/>
    </location>
</feature>
<reference evidence="2 3" key="1">
    <citation type="submission" date="2019-03" db="EMBL/GenBank/DDBJ databases">
        <title>Genomics of glacier-inhabiting Cryobacterium strains.</title>
        <authorList>
            <person name="Liu Q."/>
            <person name="Xin Y.-H."/>
        </authorList>
    </citation>
    <scope>NUCLEOTIDE SEQUENCE [LARGE SCALE GENOMIC DNA]</scope>
    <source>
        <strain evidence="2 3">TMT1-51</strain>
    </source>
</reference>
<sequence>MNEDTGAHGHGLGARYVHFIEWMNGKLVRAMGPANLGPYNDVVTSIGAAVCPVCGRPMAEHSIDHTTPNAILHCPAGHQPEPREEPVNEFGMSKPPG</sequence>
<gene>
    <name evidence="2" type="ORF">E3T49_05370</name>
</gene>
<proteinExistence type="predicted"/>
<dbReference type="RefSeq" id="WP_134423941.1">
    <property type="nucleotide sequence ID" value="NZ_SOHA01000011.1"/>
</dbReference>
<dbReference type="EMBL" id="SOHA01000011">
    <property type="protein sequence ID" value="TFD32001.1"/>
    <property type="molecule type" value="Genomic_DNA"/>
</dbReference>
<evidence type="ECO:0000313" key="3">
    <source>
        <dbReference type="Proteomes" id="UP000297472"/>
    </source>
</evidence>
<keyword evidence="3" id="KW-1185">Reference proteome</keyword>
<evidence type="ECO:0000313" key="2">
    <source>
        <dbReference type="EMBL" id="TFD32001.1"/>
    </source>
</evidence>
<accession>A0A4Y8K2C5</accession>
<dbReference type="OrthoDB" id="4981253at2"/>
<protein>
    <submittedName>
        <fullName evidence="2">Uncharacterized protein</fullName>
    </submittedName>
</protein>
<dbReference type="Proteomes" id="UP000297472">
    <property type="component" value="Unassembled WGS sequence"/>
</dbReference>
<comment type="caution">
    <text evidence="2">The sequence shown here is derived from an EMBL/GenBank/DDBJ whole genome shotgun (WGS) entry which is preliminary data.</text>
</comment>
<evidence type="ECO:0000256" key="1">
    <source>
        <dbReference type="SAM" id="MobiDB-lite"/>
    </source>
</evidence>
<organism evidence="2 3">
    <name type="scientific">Cryobacterium cryoconiti</name>
    <dbReference type="NCBI Taxonomy" id="1259239"/>
    <lineage>
        <taxon>Bacteria</taxon>
        <taxon>Bacillati</taxon>
        <taxon>Actinomycetota</taxon>
        <taxon>Actinomycetes</taxon>
        <taxon>Micrococcales</taxon>
        <taxon>Microbacteriaceae</taxon>
        <taxon>Cryobacterium</taxon>
    </lineage>
</organism>
<dbReference type="AlphaFoldDB" id="A0A4Y8K2C5"/>